<dbReference type="PANTHER" id="PTHR11063:SF8">
    <property type="entry name" value="DELTA-1-PYRROLINE-5-CARBOXYLATE SYNTHASE"/>
    <property type="match status" value="1"/>
</dbReference>
<comment type="similarity">
    <text evidence="7">Belongs to the gamma-glutamyl phosphate reductase family.</text>
</comment>
<sequence>MTDDILKTARAAAEEAPPVGDPRYARYTAALADGLAEAADRLRAAADADAAAARERGMPGSQAELLRFPEAETARLTDLAAQIRTMLPEVSRAGEPVPLAGWGTLRTVPKPLGVVLMVHEARPWLTFEAALLPVSVGNAVVVHGGTENRSANAVLAEVAEAALRAADLPTGLVTVAEAADRRLLRALLARRDAVDAVLPRESRALIDYCRNTSTAPVIASGRGFNHLYVHRTADLVTAAGIALDSKVPNPVMCNSLQTVLVDRAVAPAFTAALLAAAAHCGPVTLRLDPELGEIPRTSGDLRIELLESHDLGREFLNAAFGVLVVDDADAAITHIRTYGSAHTEGVLTEDPTTAEEFTRRVDAATIVVNGSLRLHDGPTLGMGPELTLSSGRMHSRGPVTIAALLTHSWVVQGTGTTRVVTDSLR</sequence>
<feature type="domain" description="Aldehyde dehydrogenase" evidence="8">
    <location>
        <begin position="35"/>
        <end position="279"/>
    </location>
</feature>
<dbReference type="InterPro" id="IPR012134">
    <property type="entry name" value="Glu-5-SA_DH"/>
</dbReference>
<comment type="function">
    <text evidence="7">Catalyzes the NADPH-dependent reduction of L-glutamate 5-phosphate into L-glutamate 5-semialdehyde and phosphate. The product spontaneously undergoes cyclization to form 1-pyrroline-5-carboxylate.</text>
</comment>
<dbReference type="EMBL" id="BAAABV010000002">
    <property type="protein sequence ID" value="GAA0268315.1"/>
    <property type="molecule type" value="Genomic_DNA"/>
</dbReference>
<dbReference type="InterPro" id="IPR016161">
    <property type="entry name" value="Ald_DH/histidinol_DH"/>
</dbReference>
<evidence type="ECO:0000313" key="10">
    <source>
        <dbReference type="Proteomes" id="UP001501867"/>
    </source>
</evidence>
<keyword evidence="10" id="KW-1185">Reference proteome</keyword>
<gene>
    <name evidence="7" type="primary">proA</name>
    <name evidence="9" type="ORF">GCM10010302_02550</name>
</gene>
<dbReference type="RefSeq" id="WP_344150877.1">
    <property type="nucleotide sequence ID" value="NZ_BAAABV010000002.1"/>
</dbReference>
<evidence type="ECO:0000313" key="9">
    <source>
        <dbReference type="EMBL" id="GAA0268315.1"/>
    </source>
</evidence>
<dbReference type="HAMAP" id="MF_00412">
    <property type="entry name" value="ProA"/>
    <property type="match status" value="1"/>
</dbReference>
<comment type="caution">
    <text evidence="9">The sequence shown here is derived from an EMBL/GenBank/DDBJ whole genome shotgun (WGS) entry which is preliminary data.</text>
</comment>
<protein>
    <recommendedName>
        <fullName evidence="7">Gamma-glutamyl phosphate reductase</fullName>
        <shortName evidence="7">GPR</shortName>
        <ecNumber evidence="7">1.2.1.41</ecNumber>
    </recommendedName>
    <alternativeName>
        <fullName evidence="7">Glutamate-5-semialdehyde dehydrogenase</fullName>
    </alternativeName>
    <alternativeName>
        <fullName evidence="7">Glutamyl-gamma-semialdehyde dehydrogenase</fullName>
        <shortName evidence="7">GSA dehydrogenase</shortName>
    </alternativeName>
</protein>
<evidence type="ECO:0000259" key="8">
    <source>
        <dbReference type="Pfam" id="PF00171"/>
    </source>
</evidence>
<accession>A0ABN0UZW3</accession>
<organism evidence="9 10">
    <name type="scientific">Streptomyces polychromogenes</name>
    <dbReference type="NCBI Taxonomy" id="67342"/>
    <lineage>
        <taxon>Bacteria</taxon>
        <taxon>Bacillati</taxon>
        <taxon>Actinomycetota</taxon>
        <taxon>Actinomycetes</taxon>
        <taxon>Kitasatosporales</taxon>
        <taxon>Streptomycetaceae</taxon>
        <taxon>Streptomyces</taxon>
    </lineage>
</organism>
<evidence type="ECO:0000256" key="1">
    <source>
        <dbReference type="ARBA" id="ARBA00004985"/>
    </source>
</evidence>
<proteinExistence type="inferred from homology"/>
<dbReference type="InterPro" id="IPR015590">
    <property type="entry name" value="Aldehyde_DH_dom"/>
</dbReference>
<evidence type="ECO:0000256" key="3">
    <source>
        <dbReference type="ARBA" id="ARBA00022650"/>
    </source>
</evidence>
<evidence type="ECO:0000256" key="2">
    <source>
        <dbReference type="ARBA" id="ARBA00022605"/>
    </source>
</evidence>
<keyword evidence="2 7" id="KW-0028">Amino-acid biosynthesis</keyword>
<dbReference type="InterPro" id="IPR016162">
    <property type="entry name" value="Ald_DH_N"/>
</dbReference>
<comment type="pathway">
    <text evidence="1 7">Amino-acid biosynthesis; L-proline biosynthesis; L-glutamate 5-semialdehyde from L-glutamate: step 2/2.</text>
</comment>
<dbReference type="InterPro" id="IPR016163">
    <property type="entry name" value="Ald_DH_C"/>
</dbReference>
<keyword evidence="5 7" id="KW-0560">Oxidoreductase</keyword>
<evidence type="ECO:0000256" key="5">
    <source>
        <dbReference type="ARBA" id="ARBA00023002"/>
    </source>
</evidence>
<dbReference type="NCBIfam" id="NF001221">
    <property type="entry name" value="PRK00197.1"/>
    <property type="match status" value="1"/>
</dbReference>
<dbReference type="EC" id="1.2.1.41" evidence="7"/>
<comment type="catalytic activity">
    <reaction evidence="6 7">
        <text>L-glutamate 5-semialdehyde + phosphate + NADP(+) = L-glutamyl 5-phosphate + NADPH + H(+)</text>
        <dbReference type="Rhea" id="RHEA:19541"/>
        <dbReference type="ChEBI" id="CHEBI:15378"/>
        <dbReference type="ChEBI" id="CHEBI:43474"/>
        <dbReference type="ChEBI" id="CHEBI:57783"/>
        <dbReference type="ChEBI" id="CHEBI:58066"/>
        <dbReference type="ChEBI" id="CHEBI:58274"/>
        <dbReference type="ChEBI" id="CHEBI:58349"/>
        <dbReference type="EC" id="1.2.1.41"/>
    </reaction>
</comment>
<dbReference type="PIRSF" id="PIRSF000151">
    <property type="entry name" value="GPR"/>
    <property type="match status" value="1"/>
</dbReference>
<dbReference type="Proteomes" id="UP001501867">
    <property type="component" value="Unassembled WGS sequence"/>
</dbReference>
<keyword evidence="3 7" id="KW-0641">Proline biosynthesis</keyword>
<evidence type="ECO:0000256" key="4">
    <source>
        <dbReference type="ARBA" id="ARBA00022857"/>
    </source>
</evidence>
<dbReference type="InterPro" id="IPR000965">
    <property type="entry name" value="GPR_dom"/>
</dbReference>
<keyword evidence="7" id="KW-0963">Cytoplasm</keyword>
<evidence type="ECO:0000256" key="6">
    <source>
        <dbReference type="ARBA" id="ARBA00049024"/>
    </source>
</evidence>
<dbReference type="Gene3D" id="3.40.309.10">
    <property type="entry name" value="Aldehyde Dehydrogenase, Chain A, domain 2"/>
    <property type="match status" value="1"/>
</dbReference>
<dbReference type="PANTHER" id="PTHR11063">
    <property type="entry name" value="GLUTAMATE SEMIALDEHYDE DEHYDROGENASE"/>
    <property type="match status" value="1"/>
</dbReference>
<dbReference type="Pfam" id="PF00171">
    <property type="entry name" value="Aldedh"/>
    <property type="match status" value="1"/>
</dbReference>
<dbReference type="Gene3D" id="3.40.605.10">
    <property type="entry name" value="Aldehyde Dehydrogenase, Chain A, domain 1"/>
    <property type="match status" value="1"/>
</dbReference>
<dbReference type="SUPFAM" id="SSF53720">
    <property type="entry name" value="ALDH-like"/>
    <property type="match status" value="1"/>
</dbReference>
<name>A0ABN0UZW3_9ACTN</name>
<reference evidence="9 10" key="1">
    <citation type="journal article" date="2019" name="Int. J. Syst. Evol. Microbiol.">
        <title>The Global Catalogue of Microorganisms (GCM) 10K type strain sequencing project: providing services to taxonomists for standard genome sequencing and annotation.</title>
        <authorList>
            <consortium name="The Broad Institute Genomics Platform"/>
            <consortium name="The Broad Institute Genome Sequencing Center for Infectious Disease"/>
            <person name="Wu L."/>
            <person name="Ma J."/>
        </authorList>
    </citation>
    <scope>NUCLEOTIDE SEQUENCE [LARGE SCALE GENOMIC DNA]</scope>
    <source>
        <strain evidence="9 10">JCM 4505</strain>
    </source>
</reference>
<keyword evidence="4 7" id="KW-0521">NADP</keyword>
<evidence type="ECO:0000256" key="7">
    <source>
        <dbReference type="HAMAP-Rule" id="MF_00412"/>
    </source>
</evidence>
<comment type="subcellular location">
    <subcellularLocation>
        <location evidence="7">Cytoplasm</location>
    </subcellularLocation>
</comment>